<reference evidence="2 3" key="1">
    <citation type="submission" date="2024-06" db="EMBL/GenBank/DDBJ databases">
        <title>The Natural Products Discovery Center: Release of the First 8490 Sequenced Strains for Exploring Actinobacteria Biosynthetic Diversity.</title>
        <authorList>
            <person name="Kalkreuter E."/>
            <person name="Kautsar S.A."/>
            <person name="Yang D."/>
            <person name="Bader C.D."/>
            <person name="Teijaro C.N."/>
            <person name="Fluegel L."/>
            <person name="Davis C.M."/>
            <person name="Simpson J.R."/>
            <person name="Lauterbach L."/>
            <person name="Steele A.D."/>
            <person name="Gui C."/>
            <person name="Meng S."/>
            <person name="Li G."/>
            <person name="Viehrig K."/>
            <person name="Ye F."/>
            <person name="Su P."/>
            <person name="Kiefer A.F."/>
            <person name="Nichols A."/>
            <person name="Cepeda A.J."/>
            <person name="Yan W."/>
            <person name="Fan B."/>
            <person name="Jiang Y."/>
            <person name="Adhikari A."/>
            <person name="Zheng C.-J."/>
            <person name="Schuster L."/>
            <person name="Cowan T.M."/>
            <person name="Smanski M.J."/>
            <person name="Chevrette M.G."/>
            <person name="De Carvalho L.P.S."/>
            <person name="Shen B."/>
        </authorList>
    </citation>
    <scope>NUCLEOTIDE SEQUENCE [LARGE SCALE GENOMIC DNA]</scope>
    <source>
        <strain evidence="2 3">NPDC001166</strain>
    </source>
</reference>
<protein>
    <submittedName>
        <fullName evidence="2">Uncharacterized protein</fullName>
    </submittedName>
</protein>
<comment type="caution">
    <text evidence="2">The sequence shown here is derived from an EMBL/GenBank/DDBJ whole genome shotgun (WGS) entry which is preliminary data.</text>
</comment>
<dbReference type="EMBL" id="JBEPAZ010000047">
    <property type="protein sequence ID" value="MER6432817.1"/>
    <property type="molecule type" value="Genomic_DNA"/>
</dbReference>
<keyword evidence="1" id="KW-1133">Transmembrane helix</keyword>
<evidence type="ECO:0000313" key="3">
    <source>
        <dbReference type="Proteomes" id="UP001470023"/>
    </source>
</evidence>
<evidence type="ECO:0000256" key="1">
    <source>
        <dbReference type="SAM" id="Phobius"/>
    </source>
</evidence>
<organism evidence="2 3">
    <name type="scientific">Streptomyces sp. 900105245</name>
    <dbReference type="NCBI Taxonomy" id="3154379"/>
    <lineage>
        <taxon>Bacteria</taxon>
        <taxon>Bacillati</taxon>
        <taxon>Actinomycetota</taxon>
        <taxon>Actinomycetes</taxon>
        <taxon>Kitasatosporales</taxon>
        <taxon>Streptomycetaceae</taxon>
        <taxon>Streptomyces</taxon>
    </lineage>
</organism>
<proteinExistence type="predicted"/>
<dbReference type="RefSeq" id="WP_073898186.1">
    <property type="nucleotide sequence ID" value="NZ_JBEOYA010000044.1"/>
</dbReference>
<gene>
    <name evidence="2" type="ORF">ABT272_34580</name>
</gene>
<keyword evidence="1" id="KW-0472">Membrane</keyword>
<dbReference type="Proteomes" id="UP001470023">
    <property type="component" value="Unassembled WGS sequence"/>
</dbReference>
<keyword evidence="1" id="KW-0812">Transmembrane</keyword>
<name>A0ABV1UGZ0_9ACTN</name>
<evidence type="ECO:0000313" key="2">
    <source>
        <dbReference type="EMBL" id="MER6432817.1"/>
    </source>
</evidence>
<sequence>MTNSLRDARVCLVLATSSAATGVYFAVHASWWCVPGFYCAVFLAWCERRLRADHRRRLWQEEWERRRRVPGERPGPLIPCCRLALHSEGAAHDRWCTDGPRRAPGGG</sequence>
<keyword evidence="3" id="KW-1185">Reference proteome</keyword>
<accession>A0ABV1UGZ0</accession>
<feature type="transmembrane region" description="Helical" evidence="1">
    <location>
        <begin position="29"/>
        <end position="46"/>
    </location>
</feature>